<evidence type="ECO:0000256" key="2">
    <source>
        <dbReference type="SAM" id="MobiDB-lite"/>
    </source>
</evidence>
<dbReference type="PANTHER" id="PTHR47396">
    <property type="entry name" value="TYPE I RESTRICTION ENZYME ECOKI R PROTEIN"/>
    <property type="match status" value="1"/>
</dbReference>
<evidence type="ECO:0000313" key="4">
    <source>
        <dbReference type="EMBL" id="EKD01031.1"/>
    </source>
</evidence>
<dbReference type="GO" id="GO:0061749">
    <property type="term" value="F:forked DNA-dependent helicase activity"/>
    <property type="evidence" value="ECO:0007669"/>
    <property type="project" value="TreeGrafter"/>
</dbReference>
<dbReference type="Proteomes" id="UP000006757">
    <property type="component" value="Unassembled WGS sequence"/>
</dbReference>
<protein>
    <recommendedName>
        <fullName evidence="3">Helicase ATP-binding domain-containing protein</fullName>
    </recommendedName>
</protein>
<dbReference type="Gene3D" id="3.40.50.300">
    <property type="entry name" value="P-loop containing nucleotide triphosphate hydrolases"/>
    <property type="match status" value="2"/>
</dbReference>
<proteinExistence type="predicted"/>
<dbReference type="GO" id="GO:0036121">
    <property type="term" value="F:double-stranded DNA helicase activity"/>
    <property type="evidence" value="ECO:0007669"/>
    <property type="project" value="TreeGrafter"/>
</dbReference>
<accession>K1VJV3</accession>
<feature type="compositionally biased region" description="Low complexity" evidence="2">
    <location>
        <begin position="913"/>
        <end position="932"/>
    </location>
</feature>
<dbReference type="InterPro" id="IPR050742">
    <property type="entry name" value="Helicase_Restrict-Modif_Enz"/>
</dbReference>
<keyword evidence="1" id="KW-0378">Hydrolase</keyword>
<dbReference type="CDD" id="cd18032">
    <property type="entry name" value="DEXHc_RE_I_III_res"/>
    <property type="match status" value="1"/>
</dbReference>
<feature type="compositionally biased region" description="Basic and acidic residues" evidence="2">
    <location>
        <begin position="974"/>
        <end position="1004"/>
    </location>
</feature>
<feature type="compositionally biased region" description="Acidic residues" evidence="2">
    <location>
        <begin position="888"/>
        <end position="900"/>
    </location>
</feature>
<dbReference type="GO" id="GO:0032042">
    <property type="term" value="P:mitochondrial DNA metabolic process"/>
    <property type="evidence" value="ECO:0007669"/>
    <property type="project" value="TreeGrafter"/>
</dbReference>
<dbReference type="GO" id="GO:0005759">
    <property type="term" value="C:mitochondrial matrix"/>
    <property type="evidence" value="ECO:0007669"/>
    <property type="project" value="TreeGrafter"/>
</dbReference>
<keyword evidence="1" id="KW-0067">ATP-binding</keyword>
<evidence type="ECO:0000313" key="5">
    <source>
        <dbReference type="Proteomes" id="UP000006757"/>
    </source>
</evidence>
<feature type="compositionally biased region" description="Acidic residues" evidence="2">
    <location>
        <begin position="836"/>
        <end position="854"/>
    </location>
</feature>
<dbReference type="eggNOG" id="ENOG502QT4U">
    <property type="taxonomic scope" value="Eukaryota"/>
</dbReference>
<keyword evidence="1" id="KW-0547">Nucleotide-binding</keyword>
<feature type="domain" description="Helicase ATP-binding" evidence="3">
    <location>
        <begin position="118"/>
        <end position="292"/>
    </location>
</feature>
<dbReference type="AlphaFoldDB" id="K1VJV3"/>
<feature type="compositionally biased region" description="Acidic residues" evidence="2">
    <location>
        <begin position="1023"/>
        <end position="1033"/>
    </location>
</feature>
<dbReference type="InterPro" id="IPR027417">
    <property type="entry name" value="P-loop_NTPase"/>
</dbReference>
<feature type="region of interest" description="Disordered" evidence="2">
    <location>
        <begin position="461"/>
        <end position="488"/>
    </location>
</feature>
<dbReference type="EMBL" id="AMBO01000328">
    <property type="protein sequence ID" value="EKD01031.1"/>
    <property type="molecule type" value="Genomic_DNA"/>
</dbReference>
<name>K1VJV3_TRIAC</name>
<feature type="region of interest" description="Disordered" evidence="2">
    <location>
        <begin position="822"/>
        <end position="1180"/>
    </location>
</feature>
<dbReference type="Pfam" id="PF09073">
    <property type="entry name" value="BUD22"/>
    <property type="match status" value="1"/>
</dbReference>
<comment type="caution">
    <text evidence="4">The sequence shown here is derived from an EMBL/GenBank/DDBJ whole genome shotgun (WGS) entry which is preliminary data.</text>
</comment>
<feature type="compositionally biased region" description="Basic and acidic residues" evidence="2">
    <location>
        <begin position="461"/>
        <end position="472"/>
    </location>
</feature>
<keyword evidence="1" id="KW-0347">Helicase</keyword>
<dbReference type="SMART" id="SM00487">
    <property type="entry name" value="DEXDc"/>
    <property type="match status" value="1"/>
</dbReference>
<dbReference type="InterPro" id="IPR014001">
    <property type="entry name" value="Helicase_ATP-bd"/>
</dbReference>
<feature type="compositionally biased region" description="Basic residues" evidence="2">
    <location>
        <begin position="1042"/>
        <end position="1051"/>
    </location>
</feature>
<gene>
    <name evidence="4" type="ORF">A1Q2_04718</name>
</gene>
<dbReference type="PROSITE" id="PS51192">
    <property type="entry name" value="HELICASE_ATP_BIND_1"/>
    <property type="match status" value="1"/>
</dbReference>
<dbReference type="Pfam" id="PF04851">
    <property type="entry name" value="ResIII"/>
    <property type="match status" value="1"/>
</dbReference>
<dbReference type="PANTHER" id="PTHR47396:SF1">
    <property type="entry name" value="ATP-DEPENDENT HELICASE IRC3-RELATED"/>
    <property type="match status" value="1"/>
</dbReference>
<feature type="compositionally biased region" description="Basic and acidic residues" evidence="2">
    <location>
        <begin position="1070"/>
        <end position="1085"/>
    </location>
</feature>
<dbReference type="GO" id="GO:0005524">
    <property type="term" value="F:ATP binding"/>
    <property type="evidence" value="ECO:0007669"/>
    <property type="project" value="InterPro"/>
</dbReference>
<evidence type="ECO:0000259" key="3">
    <source>
        <dbReference type="PROSITE" id="PS51192"/>
    </source>
</evidence>
<dbReference type="GO" id="GO:0070125">
    <property type="term" value="P:mitochondrial translational elongation"/>
    <property type="evidence" value="ECO:0007669"/>
    <property type="project" value="TreeGrafter"/>
</dbReference>
<dbReference type="InterPro" id="IPR015158">
    <property type="entry name" value="Bud22_dom"/>
</dbReference>
<keyword evidence="5" id="KW-1185">Reference proteome</keyword>
<dbReference type="HOGENOM" id="CLU_273123_0_0_1"/>
<dbReference type="STRING" id="1220162.K1VJV3"/>
<organism evidence="4 5">
    <name type="scientific">Trichosporon asahii var. asahii (strain CBS 8904)</name>
    <name type="common">Yeast</name>
    <dbReference type="NCBI Taxonomy" id="1220162"/>
    <lineage>
        <taxon>Eukaryota</taxon>
        <taxon>Fungi</taxon>
        <taxon>Dikarya</taxon>
        <taxon>Basidiomycota</taxon>
        <taxon>Agaricomycotina</taxon>
        <taxon>Tremellomycetes</taxon>
        <taxon>Trichosporonales</taxon>
        <taxon>Trichosporonaceae</taxon>
        <taxon>Trichosporon</taxon>
    </lineage>
</organism>
<dbReference type="GO" id="GO:0000403">
    <property type="term" value="F:Y-form DNA binding"/>
    <property type="evidence" value="ECO:0007669"/>
    <property type="project" value="TreeGrafter"/>
</dbReference>
<feature type="compositionally biased region" description="Low complexity" evidence="2">
    <location>
        <begin position="940"/>
        <end position="963"/>
    </location>
</feature>
<sequence>MKVDEIGPDFTPDIVSSMFRLVGRRTLAPQLRGRIQALYLSRTLFAYPPPAAKARALDALARTRPRLSKSGYAQDHSTEEITAEIAERNLLESQDGSRSGTPITLRPYQEEAISACVTALEEGKNRIGVSSPTGSGKTTMFMNLIPRIPPRNGGDQVLILVGSVELAHQAENAARTLLPGCTVEVEQAKRVASGSADITIATYQTLNNPVRLDKFDPSQFKLVIVDEAHHSAALSYLRLLHYFNDAVDLPQQTGPFSTFNHGQNVPIIGFSATFSRHDQLALRAVYEEIVFHREVSQMLEDGWLSPVKSTAVYADLDLDDVAVSAGDYRTSSLAKHVNKPELNSLIVRTWLYRAKERRSTLVFAVDLKHVADLVQAFRMAGVQAQSISSKTPRAERLATLKSFQSGDFPVLINSDQQVGRGLRLSPSTGKKDCYLVDIVDNVSRSSGMRVAPTLFGLSHDDVPVYDNEERPSDGNGTPAPSPREGSLQPNFSVTLVDCDDPFSLSAPTSAAVVTEKLSNNAWVHCGNGKYILEMLGYGFITIEPHEQLSSITFTAKLPTELRTKSPYSRKQQIAFAESIDRAFTTADTFAEKHMGRERAHHPKQHHQQSTTMAEVTTKKRKRTGKQREEAKKAAIAAGVAESTGSETEEAVAPEPENAELVAPPEAESTVITTEEAKPAVEFEKLKKRTKLHQLFKQAKREESQRLIKKIKFLSKKGSSSEADELDTQLKLLGAVDLHILSANHLKLKLRKHYLLKKDGMPSDVESVIGGGQTVKASGSNATPEVIAKVENRLCSAKNVADGVKGIVSWCLAEPGSSLNLDKMKEKKNKKNAKPESDEDSDDASEGDDEREDDVANVVGELDSDDEVVVEEKAADAAGWESGDLGGEGSDEDDEEGEDGWESGSVGGEEGTGEDAWIASASDSDAPDYAALANLKGGAGEDWSSGSEGDSDAGSASDSSSGSSVAVERPPAKKVKAEVSKKAEKPVKAEKKPEKKAAKAEKPKPDGTSMFLPSLAAGFTAGDSDSDPDMDYDPDGVIGNKAAPRKNRRGQRARQAIWEKKYGKNAKHIVKQREEEKKKAAKKEGRVGGSNFVPPSRDSGYKTYRPAPESAPVLAKPGGTFGSSAPARTPGAATAGGASGPGAGGDEKKGKNHPSWEAARRRKEAEQKLKNAPKATKIVFD</sequence>
<dbReference type="InParanoid" id="K1VJV3"/>
<dbReference type="GO" id="GO:0016787">
    <property type="term" value="F:hydrolase activity"/>
    <property type="evidence" value="ECO:0007669"/>
    <property type="project" value="InterPro"/>
</dbReference>
<feature type="compositionally biased region" description="Low complexity" evidence="2">
    <location>
        <begin position="1121"/>
        <end position="1135"/>
    </location>
</feature>
<feature type="region of interest" description="Disordered" evidence="2">
    <location>
        <begin position="595"/>
        <end position="656"/>
    </location>
</feature>
<dbReference type="OrthoDB" id="270584at2759"/>
<dbReference type="SUPFAM" id="SSF52540">
    <property type="entry name" value="P-loop containing nucleoside triphosphate hydrolases"/>
    <property type="match status" value="2"/>
</dbReference>
<reference evidence="4 5" key="1">
    <citation type="journal article" date="2012" name="Eukaryot. Cell">
        <title>Genome sequence of the Trichosporon asahii environmental strain CBS 8904.</title>
        <authorList>
            <person name="Yang R.Y."/>
            <person name="Li H.T."/>
            <person name="Zhu H."/>
            <person name="Zhou G.P."/>
            <person name="Wang M."/>
            <person name="Wang L."/>
        </authorList>
    </citation>
    <scope>NUCLEOTIDE SEQUENCE [LARGE SCALE GENOMIC DNA]</scope>
    <source>
        <strain evidence="4 5">CBS 8904</strain>
    </source>
</reference>
<dbReference type="InterPro" id="IPR006935">
    <property type="entry name" value="Helicase/UvrB_N"/>
</dbReference>
<evidence type="ECO:0000256" key="1">
    <source>
        <dbReference type="ARBA" id="ARBA00022806"/>
    </source>
</evidence>